<feature type="coiled-coil region" evidence="1">
    <location>
        <begin position="329"/>
        <end position="429"/>
    </location>
</feature>
<organism evidence="4 5">
    <name type="scientific">Bergeyella zoohelcum</name>
    <dbReference type="NCBI Taxonomy" id="1015"/>
    <lineage>
        <taxon>Bacteria</taxon>
        <taxon>Pseudomonadati</taxon>
        <taxon>Bacteroidota</taxon>
        <taxon>Flavobacteriia</taxon>
        <taxon>Flavobacteriales</taxon>
        <taxon>Weeksellaceae</taxon>
        <taxon>Bergeyella</taxon>
    </lineage>
</organism>
<feature type="domain" description="Peptidase M56" evidence="3">
    <location>
        <begin position="161"/>
        <end position="254"/>
    </location>
</feature>
<accession>A0A380ZWB0</accession>
<dbReference type="PANTHER" id="PTHR34978:SF3">
    <property type="entry name" value="SLR0241 PROTEIN"/>
    <property type="match status" value="1"/>
</dbReference>
<dbReference type="Pfam" id="PF05569">
    <property type="entry name" value="Peptidase_M56"/>
    <property type="match status" value="1"/>
</dbReference>
<dbReference type="Proteomes" id="UP000255515">
    <property type="component" value="Unassembled WGS sequence"/>
</dbReference>
<feature type="transmembrane region" description="Helical" evidence="2">
    <location>
        <begin position="6"/>
        <end position="25"/>
    </location>
</feature>
<feature type="transmembrane region" description="Helical" evidence="2">
    <location>
        <begin position="87"/>
        <end position="108"/>
    </location>
</feature>
<keyword evidence="2" id="KW-0472">Membrane</keyword>
<evidence type="ECO:0000256" key="2">
    <source>
        <dbReference type="SAM" id="Phobius"/>
    </source>
</evidence>
<keyword evidence="2" id="KW-1133">Transmembrane helix</keyword>
<feature type="transmembrane region" description="Helical" evidence="2">
    <location>
        <begin position="37"/>
        <end position="54"/>
    </location>
</feature>
<sequence length="501" mass="58425">METLALHILKVIICSAILFGYYFIFLKDKTFHHYNRFYLLASVLVSLLLPWLKIDYFTIEVSQKVLVLFDTLQPAQLSTVMNESSRFISIVFIGLGLGALFLSIKFLIGIWQILKLKKHHECQQWNGISFYLTELEEAPFSFFKNLFWKKTIPLSSDLGQQILKHEMVHIEQKHSWDKSFLEVICAVFWCNPFFWLIRKEMGLIHEYLADQQAVKEKDTQAFAQMLLASHFSGTQWQAAHLLLSSNIKKRLKMITKTKTKHSYLRKLLALPILFIISFAYLVNAKNKEIIRLNTKAKIIVKEMEKSASTQFSELKNESFLKKMDTLKEKKQHEAKAKQHGATEKQYEAEKKQIEVRAKQLEAEKKQLEAKAKKHEAEKKQYEQSDMNMKQMEKAMEKMEKDMKQMEENMEKMEKSMIQIEKDMVNAIQKKGLPKSSSDKIGAHNHVTYPNTFSSKNVLYTLDGKEISGEELNKYPVDKIKRISVFKNGDTPEVKVESKEAK</sequence>
<evidence type="ECO:0000313" key="4">
    <source>
        <dbReference type="EMBL" id="SUV53088.1"/>
    </source>
</evidence>
<protein>
    <submittedName>
        <fullName evidence="4">Antirepressor regulating drug resistance, predicted signal transduction N-terminal membrane component</fullName>
    </submittedName>
</protein>
<feature type="transmembrane region" description="Helical" evidence="2">
    <location>
        <begin position="263"/>
        <end position="282"/>
    </location>
</feature>
<reference evidence="4 5" key="1">
    <citation type="submission" date="2018-06" db="EMBL/GenBank/DDBJ databases">
        <authorList>
            <consortium name="Pathogen Informatics"/>
            <person name="Doyle S."/>
        </authorList>
    </citation>
    <scope>NUCLEOTIDE SEQUENCE [LARGE SCALE GENOMIC DNA]</scope>
    <source>
        <strain evidence="4 5">NCTC11661</strain>
    </source>
</reference>
<dbReference type="InterPro" id="IPR052173">
    <property type="entry name" value="Beta-lactam_resp_regulator"/>
</dbReference>
<proteinExistence type="predicted"/>
<evidence type="ECO:0000256" key="1">
    <source>
        <dbReference type="SAM" id="Coils"/>
    </source>
</evidence>
<dbReference type="RefSeq" id="WP_002687646.1">
    <property type="nucleotide sequence ID" value="NZ_UFTJ01000003.1"/>
</dbReference>
<dbReference type="InterPro" id="IPR008756">
    <property type="entry name" value="Peptidase_M56"/>
</dbReference>
<keyword evidence="2" id="KW-0812">Transmembrane</keyword>
<evidence type="ECO:0000313" key="5">
    <source>
        <dbReference type="Proteomes" id="UP000255515"/>
    </source>
</evidence>
<keyword evidence="1" id="KW-0175">Coiled coil</keyword>
<dbReference type="EMBL" id="UFTJ01000003">
    <property type="protein sequence ID" value="SUV53088.1"/>
    <property type="molecule type" value="Genomic_DNA"/>
</dbReference>
<evidence type="ECO:0000259" key="3">
    <source>
        <dbReference type="Pfam" id="PF05569"/>
    </source>
</evidence>
<name>A0A380ZWB0_9FLAO</name>
<dbReference type="AlphaFoldDB" id="A0A380ZWB0"/>
<gene>
    <name evidence="4" type="ORF">NCTC11661_02235</name>
</gene>
<dbReference type="PANTHER" id="PTHR34978">
    <property type="entry name" value="POSSIBLE SENSOR-TRANSDUCER PROTEIN BLAR"/>
    <property type="match status" value="1"/>
</dbReference>
<dbReference type="CDD" id="cd07341">
    <property type="entry name" value="M56_BlaR1_MecR1_like"/>
    <property type="match status" value="1"/>
</dbReference>